<comment type="caution">
    <text evidence="2">The sequence shown here is derived from an EMBL/GenBank/DDBJ whole genome shotgun (WGS) entry which is preliminary data.</text>
</comment>
<evidence type="ECO:0000256" key="1">
    <source>
        <dbReference type="SAM" id="MobiDB-lite"/>
    </source>
</evidence>
<organism evidence="2 3">
    <name type="scientific">Aspergillus udagawae</name>
    <dbReference type="NCBI Taxonomy" id="91492"/>
    <lineage>
        <taxon>Eukaryota</taxon>
        <taxon>Fungi</taxon>
        <taxon>Dikarya</taxon>
        <taxon>Ascomycota</taxon>
        <taxon>Pezizomycotina</taxon>
        <taxon>Eurotiomycetes</taxon>
        <taxon>Eurotiomycetidae</taxon>
        <taxon>Eurotiales</taxon>
        <taxon>Aspergillaceae</taxon>
        <taxon>Aspergillus</taxon>
        <taxon>Aspergillus subgen. Fumigati</taxon>
    </lineage>
</organism>
<reference evidence="2 3" key="1">
    <citation type="submission" date="2020-01" db="EMBL/GenBank/DDBJ databases">
        <title>Draft genome sequence of Aspergillus udagawae IFM 46972.</title>
        <authorList>
            <person name="Takahashi H."/>
            <person name="Yaguchi T."/>
        </authorList>
    </citation>
    <scope>NUCLEOTIDE SEQUENCE [LARGE SCALE GENOMIC DNA]</scope>
    <source>
        <strain evidence="2 3">IFM 46972</strain>
    </source>
</reference>
<protein>
    <submittedName>
        <fullName evidence="2">Uncharacterized protein</fullName>
    </submittedName>
</protein>
<accession>A0A8H3XMC9</accession>
<dbReference type="EMBL" id="BLKC01000108">
    <property type="protein sequence ID" value="GFF53891.1"/>
    <property type="molecule type" value="Genomic_DNA"/>
</dbReference>
<feature type="region of interest" description="Disordered" evidence="1">
    <location>
        <begin position="48"/>
        <end position="67"/>
    </location>
</feature>
<sequence>MFGQSMQHVIQKPDPGAHGDLLSVNWVAWAAFFGGTMPCLAASASFGSSGAAKCSDGSYGGSTPPSRERETWILVSLVTRETVAVRAERGIV</sequence>
<proteinExistence type="predicted"/>
<name>A0A8H3XMC9_9EURO</name>
<evidence type="ECO:0000313" key="3">
    <source>
        <dbReference type="Proteomes" id="UP000465221"/>
    </source>
</evidence>
<dbReference type="AlphaFoldDB" id="A0A8H3XMC9"/>
<dbReference type="Proteomes" id="UP000465221">
    <property type="component" value="Unassembled WGS sequence"/>
</dbReference>
<gene>
    <name evidence="2" type="ORF">IFM46972_09888</name>
</gene>
<evidence type="ECO:0000313" key="2">
    <source>
        <dbReference type="EMBL" id="GFF53891.1"/>
    </source>
</evidence>